<gene>
    <name evidence="3" type="ORF">GA0070620_5919</name>
</gene>
<name>A0A1C3NCL3_9ACTN</name>
<sequence>MTGTGAAPGTDPTSDHEPTRDAASTSTTPDPAPSPDPVSAPPADGGWAPLTAGPTPPEATPTTAQPPTGEAPPSGPAATPLGPPPPGGWQTPPPPAHRNHTVLIAAGTACLVLVMACFGLAGGLVLLRKTTHTASGPNDRAASSPTTGGGLSAADRPSASPTTDPGPSAEPTLGPEASAYGPTEVRDLNRMCDDNVYYPQSPKRAGKAPHPVVVLVDDGSGLRHQDSGYYYSEGLSDRVERTWAAQEPGKVQMVACLDRVSAGSTIRQCRFDDPKPDTLPLVRAGWRLRVYEVATGRTLLDKAMPGDDRACPYVVMLFGERKIYAEVSDKALLAALRKLVTK</sequence>
<keyword evidence="2" id="KW-0472">Membrane</keyword>
<reference evidence="4" key="1">
    <citation type="submission" date="2016-06" db="EMBL/GenBank/DDBJ databases">
        <authorList>
            <person name="Varghese N."/>
        </authorList>
    </citation>
    <scope>NUCLEOTIDE SEQUENCE [LARGE SCALE GENOMIC DNA]</scope>
    <source>
        <strain evidence="4">DSM 45344</strain>
    </source>
</reference>
<keyword evidence="2" id="KW-1133">Transmembrane helix</keyword>
<feature type="compositionally biased region" description="Polar residues" evidence="1">
    <location>
        <begin position="133"/>
        <end position="146"/>
    </location>
</feature>
<dbReference type="STRING" id="307121.GA0070620_5919"/>
<proteinExistence type="predicted"/>
<organism evidence="3 4">
    <name type="scientific">Micromonospora krabiensis</name>
    <dbReference type="NCBI Taxonomy" id="307121"/>
    <lineage>
        <taxon>Bacteria</taxon>
        <taxon>Bacillati</taxon>
        <taxon>Actinomycetota</taxon>
        <taxon>Actinomycetes</taxon>
        <taxon>Micromonosporales</taxon>
        <taxon>Micromonosporaceae</taxon>
        <taxon>Micromonospora</taxon>
    </lineage>
</organism>
<evidence type="ECO:0000313" key="4">
    <source>
        <dbReference type="Proteomes" id="UP000199393"/>
    </source>
</evidence>
<feature type="compositionally biased region" description="Low complexity" evidence="1">
    <location>
        <begin position="41"/>
        <end position="53"/>
    </location>
</feature>
<accession>A0A1C3NCL3</accession>
<dbReference type="Proteomes" id="UP000199393">
    <property type="component" value="Chromosome I"/>
</dbReference>
<protein>
    <submittedName>
        <fullName evidence="3">Uncharacterized protein</fullName>
    </submittedName>
</protein>
<evidence type="ECO:0000313" key="3">
    <source>
        <dbReference type="EMBL" id="SBV30323.1"/>
    </source>
</evidence>
<dbReference type="PATRIC" id="fig|307121.4.peg.6026"/>
<keyword evidence="4" id="KW-1185">Reference proteome</keyword>
<feature type="compositionally biased region" description="Pro residues" evidence="1">
    <location>
        <begin position="30"/>
        <end position="40"/>
    </location>
</feature>
<feature type="region of interest" description="Disordered" evidence="1">
    <location>
        <begin position="1"/>
        <end position="95"/>
    </location>
</feature>
<dbReference type="OrthoDB" id="3294796at2"/>
<feature type="compositionally biased region" description="Pro residues" evidence="1">
    <location>
        <begin position="69"/>
        <end position="95"/>
    </location>
</feature>
<evidence type="ECO:0000256" key="2">
    <source>
        <dbReference type="SAM" id="Phobius"/>
    </source>
</evidence>
<dbReference type="AlphaFoldDB" id="A0A1C3NCL3"/>
<dbReference type="EMBL" id="LT598496">
    <property type="protein sequence ID" value="SBV30323.1"/>
    <property type="molecule type" value="Genomic_DNA"/>
</dbReference>
<dbReference type="RefSeq" id="WP_091596236.1">
    <property type="nucleotide sequence ID" value="NZ_JBHRWG010000002.1"/>
</dbReference>
<feature type="region of interest" description="Disordered" evidence="1">
    <location>
        <begin position="133"/>
        <end position="184"/>
    </location>
</feature>
<feature type="compositionally biased region" description="Low complexity" evidence="1">
    <location>
        <begin position="1"/>
        <end position="12"/>
    </location>
</feature>
<feature type="transmembrane region" description="Helical" evidence="2">
    <location>
        <begin position="102"/>
        <end position="127"/>
    </location>
</feature>
<keyword evidence="2" id="KW-0812">Transmembrane</keyword>
<evidence type="ECO:0000256" key="1">
    <source>
        <dbReference type="SAM" id="MobiDB-lite"/>
    </source>
</evidence>